<dbReference type="Gene3D" id="3.40.50.300">
    <property type="entry name" value="P-loop containing nucleotide triphosphate hydrolases"/>
    <property type="match status" value="2"/>
</dbReference>
<feature type="compositionally biased region" description="Basic residues" evidence="2">
    <location>
        <begin position="3092"/>
        <end position="3101"/>
    </location>
</feature>
<dbReference type="InterPro" id="IPR024983">
    <property type="entry name" value="CHAT_dom"/>
</dbReference>
<sequence length="3465" mass="405046">MREKQFFIKYRYARHEEEVSIRLDDENYQWHLIDLSDHINEGEITILTFDMLVELLKNDNAKFQENNIKLKNDIYWITIGENNFGIDFTIDEEEQIETEIILLLEQQKGDLQVFQENEVIQNLFKSMEQINIKVDKIQQRQNDMLRFFQYDNEIYLKDIMEETLNNQIERQRDLVNNLVQTTLSTLNDYYNALAVQIQQVENKQNQPMHFTGMIPRSQSFSASQQFMEQSFQFKPQHNHLANSQQNFNINMQSSEPRHQFNSSLIQQSIDFDFKKQETKESLFSNEMNKQQSQHMKEFETEQTSQNQKQVINMFGNLIKDDETRNKANSNLSDQNLTSIVHIDSKKMQTSSIFNNNGLQSKSDSQKNQENSLMINNVQGSLTDIDNKEKPIFQIKIPSNPKDSKENEELGSSTVKAPILFSNIPQDDAPEIDFFKNIVKPVPNKVITISQPNSSEAQAKANDIDQLQNKKKISSGSNLSSNIPNKVLGQNSINSKNRPSHISPDPQQFQTSSNKPSHDAQGDSSSSISFMKNKIPNSTHLLPNKENKSIEGQVRKPVLRDYQRRNSKFRNSSDNSKLFQSQNSGGNSNPGLKGKTSNMTDMTIMYSEPIVKLQIQATQQTGAQQQYLPAGDPVDYEQEIQKLNEFLKETNKQIKLDIVVASLDNLEKAFNRNTQILHIMCHGDYSDKEQQYYLAFEDEESKLDAITSKRFSEFLKQKNCNVKLVFFNACHSEEVGKIFYEAGIPFVIAVQSDLKIEDKAALTFSSSFYMNIFSGRSVLESFESAKISLQAKQYEGCFTCCCAHSHDQNCLWFEEAMNNGFDKAHEQHLPQPKCKCPNSKKMIHEYTCEWANDFLKKYKDNYEDYYEEVIQNNEPLFVCCCHGSETPHDESLKFRLIKREDQEDQKIMSDLPEGNIIEKSNLDFNHPIFQDQSKIFGRNMEIFKIYKAFMNNTKIKFRFVALHGDLGTGKTAVAKKVARHLKERGQVVEIIFEDFERMKTKITKFEQKMRLGYHTKEVAYSHLKDKKVLFILDNCDDLIKNNRFKFETTINELAQNTTAKFLIISHEKFDLKLGQGQIPQITLGNLSDFYVKQLIEFYAGDTIREHSNNPQFNEQLSELIKIMPKSPKSIMEALQNISENMDISQILTSLKNNQINERQKDFTAFNLLMKDLRQTNQQAYDMLLLISLFPHGVSIEDLKFLEKKKKIPHDWVKLMECLTLYTNEIAANRTSELAQHEIPEISGLKRMQSKRLTIFQQLKQEEDNMEEDDFDNDQQHEEFYRYKKFKNGQYFWMSVSRKFDVVVFRIKKFVVEQLKQQEYRQDLFHKEILILEYLSIFSRKLLHNLKEKSHHQERIIEYCSLSHSGLYGVHYIPQHQLHKISQCQSMKSNKVQETGESDNEYYDTTPENLHSNARGFSEDKKISVVHRDSVNLEKKLSDKTEQKLFSSLTPIDVFKLHEGNFYSYLNVEDHRQIIAHINSKQCDEKQKQKMKKHIQDLCVNIPSIHKLLDELSTSEEQCVQAEQVIEELLKNHQNFQFLVAKSKLLFLKISLYIEKFSSDHMNNSIEDVIHRDEIESFYEEVDKKFTEFDKNEVFIELMDIEKQFVVFYLIFVSFKKNKENELSHTFEQILKIPKDPRFNGVKGKVNLILESLIPKLLLRIKELKKKEESIDEDKKDIKMGPDCLNILESKLILLNSLFELEFNTQFQLRFQELEQAIKVFESNGLNSLMIQATVVYCKKKLNGLKNSRDTQNLIKLKKDMIDPALNNSKIWKLTSLEADCKKILGEINDQLHHISSNVFQFMRAAPIIYQDKKTPYGHIIRLNQSFKRRITDVLSKLGKELNLKFEIQTIKHFKECLQRGSKFMCITCDDVEEDGIIVEEDQLPLMRKYKENEMEEYYKQHYEEFGQIEILMLCTPNGLKLKEMFFRIIDKVNDSIKKMQNNPDKKQTKSKSTDEYKDQVDRDSELRRRPTIIAFQFKSIKKYTRPHFGRRPTIMNPSYQEKENGDQSNTSKKNKKQGLSKNTKEQEFSNEIEEDEYEDFYLYYLREFAIQQFQFEFLTQLLSDRPDPNPQSHIRRAFNYAKQKMVEATITVCSEDIRDEQTFEQILGKGPDLFLSDDWMDAKYEFRKGQIIDITSERPPQNLNRNFLRISGRKQDIYIILQKIQESCVNIYGQVGIGKTIVAQQIAYFTFTRNTFCDGVYYFSLKDLPNHNYDLRNLMSSLLGLQFSQDVCEYFQNQKKMLLIFDDFDIIINSFNPSNDYKIKFFEYLFFYINKFDIHYILVTQKSLRPTLEQKNCPLSCIKSNMHYHEIKLFSRKESLNFLDSLLDLEQINIKKVLENRKQFEKIYKKAQGNPKKLIEQYCKKFGNPKIPKQFYSSIQQPNMMLQTQSTLNISPFTQQISNIPGAHNTVYQTRKKPMITNQKSREFISNHPTQIQVPPLNMMQVNQHNTNFSSSLISTSHPNSARQNYITNYSGEQNQYYNQFQMESSLPNSQVFNQEHQFYSTKNQQQQKSQTQLHSNYYHYNKLNQNTSQSMIIGNNMESSNTSILYNQQPSQIVNQYAEKKQSSLTSHQAHQNNKQNLLKITSSGLMKNHDYSKLKNSRNLLSQSSLHDYHSQHHTQFQHSNSGYVTNQQFPHNPQIHHSSFSGSSHQHHMSHPNMSKNMIQEINSSSSTGNTPQMVPTNIQNIALFQQFGNSSQHKKSFAHSSAHQAQLNSKNEQQKSSSKDARIHSLSRRNKVENSQIIVQSDPEVNKTSYSNEAINFQVPKDQANSDTSYYHKNSDYNQFGQEDIFQNQDYQLELGQDEYEERMHKREPSGNHISARNQYQSQQSNGSFVNLTQDNLQNSQSNLNNSIMLGSNNNGTSNRKLKKSQKKSVKYQDKHIQEEIQQCLSLDDEDYDDEEFSNNQYTDKTQERDLEKLEGSDFLKELFGQSKTEIQGESLSNSQSQSVRQTKNSSSAQNLKTSLYSNEQNYSSNGIPFEYQVNNIEEEDETKSDDEFINQLEMQKEQEINQTKQKKKDEEIITEETKEYIQSSLAIQSEVPQIQKDMSFELSKGGNFANLQDMVSSTNTEKCRLDDSLSQELKSGRSSSKQKSKKSTQIHHEFVEEEYLPQKVQDEEKEQHSNHGTHRNHHHHNHNHHNQHGHHQSHVNKNQKFQVDESEKLSSEEDGYQEEDEEGELNEDDDIDEMQSKYQYTQNIFFDKNELRVQDDDIDDKPSLKSQPNRENNQHRTPDKSLIILPYQQISHQGSLNSPPIIPISPSQNILHQYSHHLHHHQSIPHHLPTTFIQQSYTSTPQNHPHAQSPNSYPYSQHKKQNKPSLKEAYTERQNHQQVNISMISNISSQRGTFDFTDQISSVKQKSNQSLPSFLQIQKSDSQSSKATIQSAGSQNDRQNMKMISQMQLNNNNFSDQIHKKQNNKKKVNQTGKQAQIFNKKKKNKYNEYKNNNNQANKSSSNQEDDEDD</sequence>
<feature type="compositionally biased region" description="Acidic residues" evidence="2">
    <location>
        <begin position="2894"/>
        <end position="2904"/>
    </location>
</feature>
<accession>I7MMI4</accession>
<dbReference type="Pfam" id="PF05729">
    <property type="entry name" value="NACHT"/>
    <property type="match status" value="1"/>
</dbReference>
<evidence type="ECO:0000256" key="2">
    <source>
        <dbReference type="SAM" id="MobiDB-lite"/>
    </source>
</evidence>
<feature type="compositionally biased region" description="Basic and acidic residues" evidence="2">
    <location>
        <begin position="3116"/>
        <end position="3125"/>
    </location>
</feature>
<feature type="compositionally biased region" description="Low complexity" evidence="2">
    <location>
        <begin position="3445"/>
        <end position="3458"/>
    </location>
</feature>
<keyword evidence="1" id="KW-0175">Coiled coil</keyword>
<feature type="compositionally biased region" description="Basic and acidic residues" evidence="2">
    <location>
        <begin position="3158"/>
        <end position="3167"/>
    </location>
</feature>
<dbReference type="GeneID" id="7830695"/>
<dbReference type="InterPro" id="IPR007111">
    <property type="entry name" value="NACHT_NTPase"/>
</dbReference>
<feature type="region of interest" description="Disordered" evidence="2">
    <location>
        <begin position="3373"/>
        <end position="3395"/>
    </location>
</feature>
<feature type="compositionally biased region" description="Polar residues" evidence="2">
    <location>
        <begin position="2628"/>
        <end position="2637"/>
    </location>
</feature>
<feature type="region of interest" description="Disordered" evidence="2">
    <location>
        <begin position="467"/>
        <end position="597"/>
    </location>
</feature>
<feature type="compositionally biased region" description="Acidic residues" evidence="2">
    <location>
        <begin position="3168"/>
        <end position="3184"/>
    </location>
</feature>
<feature type="compositionally biased region" description="Polar residues" evidence="2">
    <location>
        <begin position="521"/>
        <end position="540"/>
    </location>
</feature>
<gene>
    <name evidence="5" type="ORF">TTHERM_00684630</name>
</gene>
<organism evidence="5 6">
    <name type="scientific">Tetrahymena thermophila (strain SB210)</name>
    <dbReference type="NCBI Taxonomy" id="312017"/>
    <lineage>
        <taxon>Eukaryota</taxon>
        <taxon>Sar</taxon>
        <taxon>Alveolata</taxon>
        <taxon>Ciliophora</taxon>
        <taxon>Intramacronucleata</taxon>
        <taxon>Oligohymenophorea</taxon>
        <taxon>Hymenostomatida</taxon>
        <taxon>Tetrahymenina</taxon>
        <taxon>Tetrahymenidae</taxon>
        <taxon>Tetrahymena</taxon>
    </lineage>
</organism>
<feature type="region of interest" description="Disordered" evidence="2">
    <location>
        <begin position="2628"/>
        <end position="2658"/>
    </location>
</feature>
<evidence type="ECO:0000313" key="5">
    <source>
        <dbReference type="EMBL" id="EAS04919.2"/>
    </source>
</evidence>
<dbReference type="InParanoid" id="I7MMI4"/>
<feature type="compositionally biased region" description="Basic residues" evidence="2">
    <location>
        <begin position="2867"/>
        <end position="2877"/>
    </location>
</feature>
<evidence type="ECO:0000259" key="4">
    <source>
        <dbReference type="Pfam" id="PF12770"/>
    </source>
</evidence>
<dbReference type="SUPFAM" id="SSF52540">
    <property type="entry name" value="P-loop containing nucleoside triphosphate hydrolases"/>
    <property type="match status" value="2"/>
</dbReference>
<feature type="compositionally biased region" description="Polar residues" evidence="2">
    <location>
        <begin position="3293"/>
        <end position="3311"/>
    </location>
</feature>
<feature type="region of interest" description="Disordered" evidence="2">
    <location>
        <begin position="2809"/>
        <end position="2832"/>
    </location>
</feature>
<feature type="coiled-coil region" evidence="1">
    <location>
        <begin position="1503"/>
        <end position="1530"/>
    </location>
</feature>
<dbReference type="STRING" id="312017.I7MMI4"/>
<dbReference type="EMBL" id="GG662435">
    <property type="protein sequence ID" value="EAS04919.2"/>
    <property type="molecule type" value="Genomic_DNA"/>
</dbReference>
<feature type="compositionally biased region" description="Polar residues" evidence="2">
    <location>
        <begin position="2705"/>
        <end position="2714"/>
    </location>
</feature>
<reference evidence="6" key="1">
    <citation type="journal article" date="2006" name="PLoS Biol.">
        <title>Macronuclear genome sequence of the ciliate Tetrahymena thermophila, a model eukaryote.</title>
        <authorList>
            <person name="Eisen J.A."/>
            <person name="Coyne R.S."/>
            <person name="Wu M."/>
            <person name="Wu D."/>
            <person name="Thiagarajan M."/>
            <person name="Wortman J.R."/>
            <person name="Badger J.H."/>
            <person name="Ren Q."/>
            <person name="Amedeo P."/>
            <person name="Jones K.M."/>
            <person name="Tallon L.J."/>
            <person name="Delcher A.L."/>
            <person name="Salzberg S.L."/>
            <person name="Silva J.C."/>
            <person name="Haas B.J."/>
            <person name="Majoros W.H."/>
            <person name="Farzad M."/>
            <person name="Carlton J.M."/>
            <person name="Smith R.K. Jr."/>
            <person name="Garg J."/>
            <person name="Pearlman R.E."/>
            <person name="Karrer K.M."/>
            <person name="Sun L."/>
            <person name="Manning G."/>
            <person name="Elde N.C."/>
            <person name="Turkewitz A.P."/>
            <person name="Asai D.J."/>
            <person name="Wilkes D.E."/>
            <person name="Wang Y."/>
            <person name="Cai H."/>
            <person name="Collins K."/>
            <person name="Stewart B.A."/>
            <person name="Lee S.R."/>
            <person name="Wilamowska K."/>
            <person name="Weinberg Z."/>
            <person name="Ruzzo W.L."/>
            <person name="Wloga D."/>
            <person name="Gaertig J."/>
            <person name="Frankel J."/>
            <person name="Tsao C.-C."/>
            <person name="Gorovsky M.A."/>
            <person name="Keeling P.J."/>
            <person name="Waller R.F."/>
            <person name="Patron N.J."/>
            <person name="Cherry J.M."/>
            <person name="Stover N.A."/>
            <person name="Krieger C.J."/>
            <person name="del Toro C."/>
            <person name="Ryder H.F."/>
            <person name="Williamson S.C."/>
            <person name="Barbeau R.A."/>
            <person name="Hamilton E.P."/>
            <person name="Orias E."/>
        </authorList>
    </citation>
    <scope>NUCLEOTIDE SEQUENCE [LARGE SCALE GENOMIC DNA]</scope>
    <source>
        <strain evidence="6">SB210</strain>
    </source>
</reference>
<feature type="domain" description="NACHT" evidence="3">
    <location>
        <begin position="2168"/>
        <end position="2256"/>
    </location>
</feature>
<feature type="region of interest" description="Disordered" evidence="2">
    <location>
        <begin position="2846"/>
        <end position="2918"/>
    </location>
</feature>
<protein>
    <submittedName>
        <fullName evidence="5">AAA family ATPase</fullName>
    </submittedName>
</protein>
<feature type="region of interest" description="Disordered" evidence="2">
    <location>
        <begin position="1986"/>
        <end position="2029"/>
    </location>
</feature>
<dbReference type="OrthoDB" id="300981at2759"/>
<feature type="compositionally biased region" description="Basic and acidic residues" evidence="2">
    <location>
        <begin position="3207"/>
        <end position="3219"/>
    </location>
</feature>
<feature type="region of interest" description="Disordered" evidence="2">
    <location>
        <begin position="3073"/>
        <end position="3184"/>
    </location>
</feature>
<feature type="coiled-coil region" evidence="1">
    <location>
        <begin position="120"/>
        <end position="181"/>
    </location>
</feature>
<dbReference type="Pfam" id="PF12770">
    <property type="entry name" value="CHAT"/>
    <property type="match status" value="1"/>
</dbReference>
<feature type="compositionally biased region" description="Polar residues" evidence="2">
    <location>
        <begin position="568"/>
        <end position="597"/>
    </location>
</feature>
<proteinExistence type="predicted"/>
<feature type="region of interest" description="Disordered" evidence="2">
    <location>
        <begin position="2697"/>
        <end position="2752"/>
    </location>
</feature>
<keyword evidence="6" id="KW-1185">Reference proteome</keyword>
<evidence type="ECO:0000313" key="6">
    <source>
        <dbReference type="Proteomes" id="UP000009168"/>
    </source>
</evidence>
<dbReference type="Proteomes" id="UP000009168">
    <property type="component" value="Unassembled WGS sequence"/>
</dbReference>
<feature type="compositionally biased region" description="Polar residues" evidence="2">
    <location>
        <begin position="2819"/>
        <end position="2832"/>
    </location>
</feature>
<dbReference type="KEGG" id="tet:TTHERM_00684630"/>
<feature type="compositionally biased region" description="Polar residues" evidence="2">
    <location>
        <begin position="2855"/>
        <end position="2866"/>
    </location>
</feature>
<feature type="region of interest" description="Disordered" evidence="2">
    <location>
        <begin position="1390"/>
        <end position="1412"/>
    </location>
</feature>
<feature type="compositionally biased region" description="Polar residues" evidence="2">
    <location>
        <begin position="473"/>
        <end position="496"/>
    </location>
</feature>
<evidence type="ECO:0000259" key="3">
    <source>
        <dbReference type="Pfam" id="PF05729"/>
    </source>
</evidence>
<feature type="region of interest" description="Disordered" evidence="2">
    <location>
        <begin position="3293"/>
        <end position="3326"/>
    </location>
</feature>
<dbReference type="InterPro" id="IPR027417">
    <property type="entry name" value="P-loop_NTPase"/>
</dbReference>
<feature type="domain" description="CHAT" evidence="4">
    <location>
        <begin position="631"/>
        <end position="792"/>
    </location>
</feature>
<feature type="region of interest" description="Disordered" evidence="2">
    <location>
        <begin position="1937"/>
        <end position="1963"/>
    </location>
</feature>
<dbReference type="RefSeq" id="XP_001025164.2">
    <property type="nucleotide sequence ID" value="XM_001025164.2"/>
</dbReference>
<feature type="compositionally biased region" description="Basic residues" evidence="2">
    <location>
        <begin position="3127"/>
        <end position="3150"/>
    </location>
</feature>
<feature type="region of interest" description="Disordered" evidence="2">
    <location>
        <begin position="3416"/>
        <end position="3465"/>
    </location>
</feature>
<feature type="region of interest" description="Disordered" evidence="2">
    <location>
        <begin position="2937"/>
        <end position="2963"/>
    </location>
</feature>
<feature type="compositionally biased region" description="Polar residues" evidence="2">
    <location>
        <begin position="504"/>
        <end position="514"/>
    </location>
</feature>
<feature type="region of interest" description="Disordered" evidence="2">
    <location>
        <begin position="3207"/>
        <end position="3236"/>
    </location>
</feature>
<name>I7MMI4_TETTS</name>
<evidence type="ECO:0000256" key="1">
    <source>
        <dbReference type="SAM" id="Coils"/>
    </source>
</evidence>
<dbReference type="eggNOG" id="ENOG502REIA">
    <property type="taxonomic scope" value="Eukaryota"/>
</dbReference>